<comment type="similarity">
    <text evidence="1">Belongs to the short-chain dehydrogenases/reductases (SDR) family.</text>
</comment>
<dbReference type="PRINTS" id="PR00081">
    <property type="entry name" value="GDHRDH"/>
</dbReference>
<proteinExistence type="inferred from homology"/>
<dbReference type="InterPro" id="IPR057326">
    <property type="entry name" value="KR_dom"/>
</dbReference>
<evidence type="ECO:0000256" key="2">
    <source>
        <dbReference type="ARBA" id="ARBA00023002"/>
    </source>
</evidence>
<protein>
    <submittedName>
        <fullName evidence="4">NAD(P)-dependent dehydrogenase (Short-subunit alcohol dehydrogenase family)</fullName>
    </submittedName>
</protein>
<name>A0AAW3UPK1_9BURK</name>
<organism evidence="4 5">
    <name type="scientific">Paraburkholderia fungorum</name>
    <dbReference type="NCBI Taxonomy" id="134537"/>
    <lineage>
        <taxon>Bacteria</taxon>
        <taxon>Pseudomonadati</taxon>
        <taxon>Pseudomonadota</taxon>
        <taxon>Betaproteobacteria</taxon>
        <taxon>Burkholderiales</taxon>
        <taxon>Burkholderiaceae</taxon>
        <taxon>Paraburkholderia</taxon>
    </lineage>
</organism>
<evidence type="ECO:0000313" key="4">
    <source>
        <dbReference type="EMBL" id="MBB6200488.1"/>
    </source>
</evidence>
<reference evidence="4 5" key="1">
    <citation type="submission" date="2020-08" db="EMBL/GenBank/DDBJ databases">
        <title>Genomic Encyclopedia of Type Strains, Phase IV (KMG-V): Genome sequencing to study the core and pangenomes of soil and plant-associated prokaryotes.</title>
        <authorList>
            <person name="Whitman W."/>
        </authorList>
    </citation>
    <scope>NUCLEOTIDE SEQUENCE [LARGE SCALE GENOMIC DNA]</scope>
    <source>
        <strain evidence="4 5">SEMIA 4013</strain>
    </source>
</reference>
<accession>A0AAW3UPK1</accession>
<dbReference type="FunFam" id="3.40.50.720:FF:000084">
    <property type="entry name" value="Short-chain dehydrogenase reductase"/>
    <property type="match status" value="1"/>
</dbReference>
<dbReference type="SUPFAM" id="SSF51735">
    <property type="entry name" value="NAD(P)-binding Rossmann-fold domains"/>
    <property type="match status" value="1"/>
</dbReference>
<sequence length="268" mass="27967">MDVYRYFHQHLTTRSKIMSKKLEGKVALVTGGTSGIGLAAAKDLAAEGAKVYITGRRQAELEAAVEAVGHGALGVRGDVTRPEDLDALFAEIRKNDGRLDILYANAGGGTMAPLGDISEQHFDDTFNRNVRAVVFTVQKALPLIQKGGSIILTGSIAGSTGTAAFSIYSASKAAVRALARSWVLDLKDRGIRVNVVSPGSTHTVGLAELGGDTKDGQDGLLGYLASLVPIGRLADPSEIARVVTFLASDDSSFINGAEITADGGQAQV</sequence>
<dbReference type="GO" id="GO:0050664">
    <property type="term" value="F:oxidoreductase activity, acting on NAD(P)H, oxygen as acceptor"/>
    <property type="evidence" value="ECO:0007669"/>
    <property type="project" value="TreeGrafter"/>
</dbReference>
<dbReference type="Gene3D" id="3.40.50.720">
    <property type="entry name" value="NAD(P)-binding Rossmann-like Domain"/>
    <property type="match status" value="1"/>
</dbReference>
<dbReference type="EMBL" id="JACIIK010000002">
    <property type="protein sequence ID" value="MBB6200488.1"/>
    <property type="molecule type" value="Genomic_DNA"/>
</dbReference>
<dbReference type="PANTHER" id="PTHR43008">
    <property type="entry name" value="BENZIL REDUCTASE"/>
    <property type="match status" value="1"/>
</dbReference>
<gene>
    <name evidence="4" type="ORF">GGD69_001334</name>
</gene>
<dbReference type="CDD" id="cd05233">
    <property type="entry name" value="SDR_c"/>
    <property type="match status" value="1"/>
</dbReference>
<dbReference type="Proteomes" id="UP000518681">
    <property type="component" value="Unassembled WGS sequence"/>
</dbReference>
<dbReference type="PRINTS" id="PR00080">
    <property type="entry name" value="SDRFAMILY"/>
</dbReference>
<dbReference type="PANTHER" id="PTHR43008:SF4">
    <property type="entry name" value="CHAIN DEHYDROGENASE, PUTATIVE (AFU_ORTHOLOGUE AFUA_4G08710)-RELATED"/>
    <property type="match status" value="1"/>
</dbReference>
<evidence type="ECO:0000313" key="5">
    <source>
        <dbReference type="Proteomes" id="UP000518681"/>
    </source>
</evidence>
<dbReference type="Pfam" id="PF13561">
    <property type="entry name" value="adh_short_C2"/>
    <property type="match status" value="1"/>
</dbReference>
<evidence type="ECO:0000259" key="3">
    <source>
        <dbReference type="SMART" id="SM00822"/>
    </source>
</evidence>
<comment type="caution">
    <text evidence="4">The sequence shown here is derived from an EMBL/GenBank/DDBJ whole genome shotgun (WGS) entry which is preliminary data.</text>
</comment>
<dbReference type="SMART" id="SM00822">
    <property type="entry name" value="PKS_KR"/>
    <property type="match status" value="1"/>
</dbReference>
<dbReference type="InterPro" id="IPR036291">
    <property type="entry name" value="NAD(P)-bd_dom_sf"/>
</dbReference>
<dbReference type="InterPro" id="IPR002347">
    <property type="entry name" value="SDR_fam"/>
</dbReference>
<keyword evidence="2" id="KW-0560">Oxidoreductase</keyword>
<dbReference type="AlphaFoldDB" id="A0AAW3UPK1"/>
<evidence type="ECO:0000256" key="1">
    <source>
        <dbReference type="ARBA" id="ARBA00006484"/>
    </source>
</evidence>
<feature type="domain" description="Ketoreductase" evidence="3">
    <location>
        <begin position="25"/>
        <end position="199"/>
    </location>
</feature>